<dbReference type="SUPFAM" id="SSF56784">
    <property type="entry name" value="HAD-like"/>
    <property type="match status" value="1"/>
</dbReference>
<name>A0A1T4KK89_9BACT</name>
<dbReference type="AlphaFoldDB" id="A0A1T4KK89"/>
<dbReference type="STRING" id="634771.SAMN04488128_101171"/>
<dbReference type="InterPro" id="IPR023214">
    <property type="entry name" value="HAD_sf"/>
</dbReference>
<sequence length="58" mass="6378">MSTNKIKCVIFDCDGVLVDSEIIGIHVLPDLAAQYGVTMDEQEAVRVMSGRNLRRGGR</sequence>
<gene>
    <name evidence="1" type="ORF">SAMN04488128_101171</name>
</gene>
<dbReference type="Proteomes" id="UP000190367">
    <property type="component" value="Unassembled WGS sequence"/>
</dbReference>
<proteinExistence type="predicted"/>
<evidence type="ECO:0000313" key="2">
    <source>
        <dbReference type="Proteomes" id="UP000190367"/>
    </source>
</evidence>
<evidence type="ECO:0000313" key="1">
    <source>
        <dbReference type="EMBL" id="SJZ42806.1"/>
    </source>
</evidence>
<organism evidence="1 2">
    <name type="scientific">Chitinophaga eiseniae</name>
    <dbReference type="NCBI Taxonomy" id="634771"/>
    <lineage>
        <taxon>Bacteria</taxon>
        <taxon>Pseudomonadati</taxon>
        <taxon>Bacteroidota</taxon>
        <taxon>Chitinophagia</taxon>
        <taxon>Chitinophagales</taxon>
        <taxon>Chitinophagaceae</taxon>
        <taxon>Chitinophaga</taxon>
    </lineage>
</organism>
<protein>
    <recommendedName>
        <fullName evidence="3">Haloacid dehalogenase-like hydrolase</fullName>
    </recommendedName>
</protein>
<dbReference type="InterPro" id="IPR023198">
    <property type="entry name" value="PGP-like_dom2"/>
</dbReference>
<dbReference type="OrthoDB" id="9797743at2"/>
<accession>A0A1T4KK89</accession>
<keyword evidence="2" id="KW-1185">Reference proteome</keyword>
<dbReference type="RefSeq" id="WP_143312719.1">
    <property type="nucleotide sequence ID" value="NZ_FUWZ01000001.1"/>
</dbReference>
<dbReference type="InterPro" id="IPR036412">
    <property type="entry name" value="HAD-like_sf"/>
</dbReference>
<dbReference type="Gene3D" id="3.40.50.1000">
    <property type="entry name" value="HAD superfamily/HAD-like"/>
    <property type="match status" value="1"/>
</dbReference>
<dbReference type="EMBL" id="FUWZ01000001">
    <property type="protein sequence ID" value="SJZ42806.1"/>
    <property type="molecule type" value="Genomic_DNA"/>
</dbReference>
<evidence type="ECO:0008006" key="3">
    <source>
        <dbReference type="Google" id="ProtNLM"/>
    </source>
</evidence>
<reference evidence="2" key="1">
    <citation type="submission" date="2017-02" db="EMBL/GenBank/DDBJ databases">
        <authorList>
            <person name="Varghese N."/>
            <person name="Submissions S."/>
        </authorList>
    </citation>
    <scope>NUCLEOTIDE SEQUENCE [LARGE SCALE GENOMIC DNA]</scope>
    <source>
        <strain evidence="2">DSM 22224</strain>
    </source>
</reference>
<dbReference type="Gene3D" id="1.10.150.240">
    <property type="entry name" value="Putative phosphatase, domain 2"/>
    <property type="match status" value="1"/>
</dbReference>